<comment type="caution">
    <text evidence="1">The sequence shown here is derived from an EMBL/GenBank/DDBJ whole genome shotgun (WGS) entry which is preliminary data.</text>
</comment>
<name>A0A841FY09_9ACTN</name>
<gene>
    <name evidence="1" type="ORF">HNR73_005215</name>
</gene>
<reference evidence="1 2" key="1">
    <citation type="submission" date="2020-08" db="EMBL/GenBank/DDBJ databases">
        <title>Genomic Encyclopedia of Type Strains, Phase IV (KMG-IV): sequencing the most valuable type-strain genomes for metagenomic binning, comparative biology and taxonomic classification.</title>
        <authorList>
            <person name="Goeker M."/>
        </authorList>
    </citation>
    <scope>NUCLEOTIDE SEQUENCE [LARGE SCALE GENOMIC DNA]</scope>
    <source>
        <strain evidence="1 2">YIM 65646</strain>
    </source>
</reference>
<organism evidence="1 2">
    <name type="scientific">Phytomonospora endophytica</name>
    <dbReference type="NCBI Taxonomy" id="714109"/>
    <lineage>
        <taxon>Bacteria</taxon>
        <taxon>Bacillati</taxon>
        <taxon>Actinomycetota</taxon>
        <taxon>Actinomycetes</taxon>
        <taxon>Micromonosporales</taxon>
        <taxon>Micromonosporaceae</taxon>
        <taxon>Phytomonospora</taxon>
    </lineage>
</organism>
<keyword evidence="2" id="KW-1185">Reference proteome</keyword>
<evidence type="ECO:0000313" key="1">
    <source>
        <dbReference type="EMBL" id="MBB6037339.1"/>
    </source>
</evidence>
<dbReference type="AlphaFoldDB" id="A0A841FY09"/>
<dbReference type="EMBL" id="JACHGT010000012">
    <property type="protein sequence ID" value="MBB6037339.1"/>
    <property type="molecule type" value="Genomic_DNA"/>
</dbReference>
<accession>A0A841FY09</accession>
<proteinExistence type="predicted"/>
<protein>
    <submittedName>
        <fullName evidence="1">Uncharacterized protein</fullName>
    </submittedName>
</protein>
<evidence type="ECO:0000313" key="2">
    <source>
        <dbReference type="Proteomes" id="UP000548476"/>
    </source>
</evidence>
<sequence length="39" mass="3990">MEAIVPGVGGALDGCRVVWPIARADITGELVAALGQARR</sequence>
<dbReference type="Proteomes" id="UP000548476">
    <property type="component" value="Unassembled WGS sequence"/>
</dbReference>